<organism evidence="2 3">
    <name type="scientific">Paraglaciecola polaris LMG 21857</name>
    <dbReference type="NCBI Taxonomy" id="1129793"/>
    <lineage>
        <taxon>Bacteria</taxon>
        <taxon>Pseudomonadati</taxon>
        <taxon>Pseudomonadota</taxon>
        <taxon>Gammaproteobacteria</taxon>
        <taxon>Alteromonadales</taxon>
        <taxon>Alteromonadaceae</taxon>
        <taxon>Paraglaciecola</taxon>
    </lineage>
</organism>
<dbReference type="AlphaFoldDB" id="K6YIR7"/>
<keyword evidence="3" id="KW-1185">Reference proteome</keyword>
<feature type="signal peptide" evidence="1">
    <location>
        <begin position="1"/>
        <end position="19"/>
    </location>
</feature>
<name>K6YIR7_9ALTE</name>
<evidence type="ECO:0000256" key="1">
    <source>
        <dbReference type="SAM" id="SignalP"/>
    </source>
</evidence>
<proteinExistence type="predicted"/>
<dbReference type="RefSeq" id="WP_007104416.1">
    <property type="nucleotide sequence ID" value="NZ_BAER01000044.1"/>
</dbReference>
<evidence type="ECO:0000313" key="2">
    <source>
        <dbReference type="EMBL" id="GAC32629.1"/>
    </source>
</evidence>
<sequence>MNNLLLVAAGVFLVSACTALPARNTLASLDLTAVNINYAGALLRD</sequence>
<protein>
    <submittedName>
        <fullName evidence="2">Uncharacterized protein</fullName>
    </submittedName>
</protein>
<keyword evidence="1" id="KW-0732">Signal</keyword>
<evidence type="ECO:0000313" key="3">
    <source>
        <dbReference type="Proteomes" id="UP000006322"/>
    </source>
</evidence>
<accession>K6YIR7</accession>
<dbReference type="Proteomes" id="UP000006322">
    <property type="component" value="Unassembled WGS sequence"/>
</dbReference>
<gene>
    <name evidence="2" type="ORF">GPLA_1719</name>
</gene>
<dbReference type="EMBL" id="BAER01000044">
    <property type="protein sequence ID" value="GAC32629.1"/>
    <property type="molecule type" value="Genomic_DNA"/>
</dbReference>
<feature type="chain" id="PRO_5003897313" evidence="1">
    <location>
        <begin position="20"/>
        <end position="45"/>
    </location>
</feature>
<comment type="caution">
    <text evidence="2">The sequence shown here is derived from an EMBL/GenBank/DDBJ whole genome shotgun (WGS) entry which is preliminary data.</text>
</comment>
<reference evidence="3" key="1">
    <citation type="journal article" date="2014" name="Environ. Microbiol.">
        <title>Comparative genomics of the marine bacterial genus Glaciecola reveals the high degree of genomic diversity and genomic characteristic for cold adaptation.</title>
        <authorList>
            <person name="Qin Q.L."/>
            <person name="Xie B.B."/>
            <person name="Yu Y."/>
            <person name="Shu Y.L."/>
            <person name="Rong J.C."/>
            <person name="Zhang Y.J."/>
            <person name="Zhao D.L."/>
            <person name="Chen X.L."/>
            <person name="Zhang X.Y."/>
            <person name="Chen B."/>
            <person name="Zhou B.C."/>
            <person name="Zhang Y.Z."/>
        </authorList>
    </citation>
    <scope>NUCLEOTIDE SEQUENCE [LARGE SCALE GENOMIC DNA]</scope>
    <source>
        <strain evidence="3">LMG 21857</strain>
    </source>
</reference>